<sequence length="113" mass="12716">MSSPQLPILDLSTDEAQKSLSAFGFRSWSNKLTFRMKRQIREFVKANPRAISISCQGFSHITTLADRGMATERGEAVRLYIQKLNPEMHTKTLTGAPLQQLDESPDHVVLTAR</sequence>
<reference evidence="1" key="1">
    <citation type="submission" date="2020-05" db="EMBL/GenBank/DDBJ databases">
        <authorList>
            <person name="Chiriac C."/>
            <person name="Salcher M."/>
            <person name="Ghai R."/>
            <person name="Kavagutti S V."/>
        </authorList>
    </citation>
    <scope>NUCLEOTIDE SEQUENCE</scope>
</reference>
<accession>A0A6J7FYR9</accession>
<name>A0A6J7FYR9_9ZZZZ</name>
<evidence type="ECO:0000313" key="1">
    <source>
        <dbReference type="EMBL" id="CAB4900306.1"/>
    </source>
</evidence>
<dbReference type="EMBL" id="CAFBML010000030">
    <property type="protein sequence ID" value="CAB4900306.1"/>
    <property type="molecule type" value="Genomic_DNA"/>
</dbReference>
<organism evidence="1">
    <name type="scientific">freshwater metagenome</name>
    <dbReference type="NCBI Taxonomy" id="449393"/>
    <lineage>
        <taxon>unclassified sequences</taxon>
        <taxon>metagenomes</taxon>
        <taxon>ecological metagenomes</taxon>
    </lineage>
</organism>
<gene>
    <name evidence="1" type="ORF">UFOPK3592_00426</name>
</gene>
<protein>
    <submittedName>
        <fullName evidence="1">Unannotated protein</fullName>
    </submittedName>
</protein>
<proteinExistence type="predicted"/>
<dbReference type="AlphaFoldDB" id="A0A6J7FYR9"/>